<sequence>MEYKGSFLATTRGMCEKLQKSLLSFCSNLLCVAISSDLISVIIDTGIATVVIMITASNVNRLAIRCYSLTTYLIM</sequence>
<dbReference type="EMBL" id="JARK01001358">
    <property type="protein sequence ID" value="EYC20480.1"/>
    <property type="molecule type" value="Genomic_DNA"/>
</dbReference>
<keyword evidence="3" id="KW-1185">Reference proteome</keyword>
<keyword evidence="1" id="KW-0472">Membrane</keyword>
<reference evidence="3" key="1">
    <citation type="journal article" date="2015" name="Nat. Genet.">
        <title>The genome and transcriptome of the zoonotic hookworm Ancylostoma ceylanicum identify infection-specific gene families.</title>
        <authorList>
            <person name="Schwarz E.M."/>
            <person name="Hu Y."/>
            <person name="Antoshechkin I."/>
            <person name="Miller M.M."/>
            <person name="Sternberg P.W."/>
            <person name="Aroian R.V."/>
        </authorList>
    </citation>
    <scope>NUCLEOTIDE SEQUENCE</scope>
    <source>
        <strain evidence="3">HY135</strain>
    </source>
</reference>
<comment type="caution">
    <text evidence="2">The sequence shown here is derived from an EMBL/GenBank/DDBJ whole genome shotgun (WGS) entry which is preliminary data.</text>
</comment>
<dbReference type="AlphaFoldDB" id="A0A016UZ82"/>
<evidence type="ECO:0000313" key="2">
    <source>
        <dbReference type="EMBL" id="EYC20480.1"/>
    </source>
</evidence>
<proteinExistence type="predicted"/>
<keyword evidence="1" id="KW-0812">Transmembrane</keyword>
<feature type="transmembrane region" description="Helical" evidence="1">
    <location>
        <begin position="21"/>
        <end position="43"/>
    </location>
</feature>
<evidence type="ECO:0000313" key="3">
    <source>
        <dbReference type="Proteomes" id="UP000024635"/>
    </source>
</evidence>
<keyword evidence="1" id="KW-1133">Transmembrane helix</keyword>
<accession>A0A016UZ82</accession>
<evidence type="ECO:0000256" key="1">
    <source>
        <dbReference type="SAM" id="Phobius"/>
    </source>
</evidence>
<gene>
    <name evidence="2" type="primary">Acey_s0022.g649</name>
    <name evidence="2" type="ORF">Y032_0022g649</name>
</gene>
<protein>
    <submittedName>
        <fullName evidence="2">Uncharacterized protein</fullName>
    </submittedName>
</protein>
<organism evidence="2 3">
    <name type="scientific">Ancylostoma ceylanicum</name>
    <dbReference type="NCBI Taxonomy" id="53326"/>
    <lineage>
        <taxon>Eukaryota</taxon>
        <taxon>Metazoa</taxon>
        <taxon>Ecdysozoa</taxon>
        <taxon>Nematoda</taxon>
        <taxon>Chromadorea</taxon>
        <taxon>Rhabditida</taxon>
        <taxon>Rhabditina</taxon>
        <taxon>Rhabditomorpha</taxon>
        <taxon>Strongyloidea</taxon>
        <taxon>Ancylostomatidae</taxon>
        <taxon>Ancylostomatinae</taxon>
        <taxon>Ancylostoma</taxon>
    </lineage>
</organism>
<dbReference type="Proteomes" id="UP000024635">
    <property type="component" value="Unassembled WGS sequence"/>
</dbReference>
<name>A0A016UZ82_9BILA</name>